<comment type="caution">
    <text evidence="3">The sequence shown here is derived from an EMBL/GenBank/DDBJ whole genome shotgun (WGS) entry which is preliminary data.</text>
</comment>
<organism evidence="3 4">
    <name type="scientific">Microbacterium marinilacus</name>
    <dbReference type="NCBI Taxonomy" id="415209"/>
    <lineage>
        <taxon>Bacteria</taxon>
        <taxon>Bacillati</taxon>
        <taxon>Actinomycetota</taxon>
        <taxon>Actinomycetes</taxon>
        <taxon>Micrococcales</taxon>
        <taxon>Microbacteriaceae</taxon>
        <taxon>Microbacterium</taxon>
    </lineage>
</organism>
<dbReference type="InterPro" id="IPR018966">
    <property type="entry name" value="VTC_domain"/>
</dbReference>
<dbReference type="Gene3D" id="3.20.100.30">
    <property type="entry name" value="VTC, catalytic tunnel domain"/>
    <property type="match status" value="1"/>
</dbReference>
<gene>
    <name evidence="3" type="ORF">GCM10022202_16080</name>
</gene>
<evidence type="ECO:0000256" key="1">
    <source>
        <dbReference type="SAM" id="MobiDB-lite"/>
    </source>
</evidence>
<dbReference type="InterPro" id="IPR033469">
    <property type="entry name" value="CYTH-like_dom_sf"/>
</dbReference>
<dbReference type="Pfam" id="PF09359">
    <property type="entry name" value="VTC"/>
    <property type="match status" value="1"/>
</dbReference>
<sequence>MRRHDAAAPDPRDFAARFRPISLDDLVAEAELLTRVDRKYLMPADAAMRVLADLDERTRVLEIEGDRGSRYGTMYFDTPDLLSYRLAAHGRRRRFKLRSRHYVDTDAAFLEMKTRGGRGTTVKERIPHPADAVDELTPEGRVYAAEAVETLGMSAAVADALEPTLHTSYRRTTLLLPDGARATVDTELEWHDAWGAELCRPDLVIVETKSPSRASSLDDLLRRHGTRPVGISKFATGLAALRPELPSNKWNRVLNRHFRTAPAPTGDPGRAERKVLA</sequence>
<feature type="domain" description="VTC" evidence="2">
    <location>
        <begin position="35"/>
        <end position="241"/>
    </location>
</feature>
<name>A0ABP7BE32_9MICO</name>
<evidence type="ECO:0000313" key="4">
    <source>
        <dbReference type="Proteomes" id="UP001410795"/>
    </source>
</evidence>
<evidence type="ECO:0000259" key="2">
    <source>
        <dbReference type="Pfam" id="PF09359"/>
    </source>
</evidence>
<dbReference type="Proteomes" id="UP001410795">
    <property type="component" value="Unassembled WGS sequence"/>
</dbReference>
<keyword evidence="4" id="KW-1185">Reference proteome</keyword>
<dbReference type="InterPro" id="IPR042267">
    <property type="entry name" value="VTC_sf"/>
</dbReference>
<protein>
    <submittedName>
        <fullName evidence="3">VTC domain-containing protein</fullName>
    </submittedName>
</protein>
<dbReference type="CDD" id="cd07750">
    <property type="entry name" value="PolyPPase_VTC_like"/>
    <property type="match status" value="1"/>
</dbReference>
<dbReference type="SUPFAM" id="SSF55154">
    <property type="entry name" value="CYTH-like phosphatases"/>
    <property type="match status" value="1"/>
</dbReference>
<feature type="region of interest" description="Disordered" evidence="1">
    <location>
        <begin position="258"/>
        <end position="277"/>
    </location>
</feature>
<accession>A0ABP7BE32</accession>
<reference evidence="4" key="1">
    <citation type="journal article" date="2019" name="Int. J. Syst. Evol. Microbiol.">
        <title>The Global Catalogue of Microorganisms (GCM) 10K type strain sequencing project: providing services to taxonomists for standard genome sequencing and annotation.</title>
        <authorList>
            <consortium name="The Broad Institute Genomics Platform"/>
            <consortium name="The Broad Institute Genome Sequencing Center for Infectious Disease"/>
            <person name="Wu L."/>
            <person name="Ma J."/>
        </authorList>
    </citation>
    <scope>NUCLEOTIDE SEQUENCE [LARGE SCALE GENOMIC DNA]</scope>
    <source>
        <strain evidence="4">JCM 16546</strain>
    </source>
</reference>
<evidence type="ECO:0000313" key="3">
    <source>
        <dbReference type="EMBL" id="GAA3656607.1"/>
    </source>
</evidence>
<dbReference type="EMBL" id="BAAAYV010000006">
    <property type="protein sequence ID" value="GAA3656607.1"/>
    <property type="molecule type" value="Genomic_DNA"/>
</dbReference>
<proteinExistence type="predicted"/>